<reference evidence="4 5" key="1">
    <citation type="submission" date="2020-08" db="EMBL/GenBank/DDBJ databases">
        <title>Genome sequence of Rhodobacteraceae bacterium Lw-13e.</title>
        <authorList>
            <person name="Poehlein A."/>
            <person name="Wolter L."/>
            <person name="Daniel R."/>
            <person name="Brinkhoff T."/>
        </authorList>
    </citation>
    <scope>NUCLEOTIDE SEQUENCE [LARGE SCALE GENOMIC DNA]</scope>
    <source>
        <strain evidence="4 5">Lw-13e</strain>
    </source>
</reference>
<gene>
    <name evidence="4" type="ORF">PSAL_001930</name>
</gene>
<sequence length="446" mass="47736">MTPDLRPVLPRPRALLLLSLLALPLSLAAQEAAEGSATPSAPVLQIDFPETEAIPGQPLSLRLTVLVPTYMPRPPVWPSLETPNLLVRLPEGATGPTSQRIEGETWSGVTRHFRLSPMVPGEFSLPPQEVVVTWQNPDSGTTETTSLTTDPIAFTGMVPEGAEGLDPFIAAADLTLAQEVEGTPGDMSAGDSTIRRVTATVKGVSPMFLPQLISVQDLPGLSAYPDTPRLEETDDRGTLNGSRSEAVTYVAEGGGGGSLPAISLDWYDIDDKTVKTASVEALDLHVSGPAAARTEPRNWRLILQLAAGALVVIVLLVLVLRRLLPDLRARIQDRQARARCSADQAWKALQRITRDRDHAALRPALDLWADRVIAEAPRTPDPRDLPALHQGLLALGAARYKAGSGETGSDDAAWTALQQALTAARSQGTRRRARSPLPPLNPQTPA</sequence>
<evidence type="ECO:0000313" key="5">
    <source>
        <dbReference type="Proteomes" id="UP000283786"/>
    </source>
</evidence>
<dbReference type="KEGG" id="palw:PSAL_001930"/>
<dbReference type="InterPro" id="IPR025738">
    <property type="entry name" value="BatD"/>
</dbReference>
<dbReference type="RefSeq" id="WP_119838665.1">
    <property type="nucleotide sequence ID" value="NZ_CP060436.1"/>
</dbReference>
<feature type="chain" id="PRO_5043927002" description="Oxygen tolerance" evidence="3">
    <location>
        <begin position="29"/>
        <end position="446"/>
    </location>
</feature>
<organism evidence="4 5">
    <name type="scientific">Pseudooceanicola algae</name>
    <dbReference type="NCBI Taxonomy" id="1537215"/>
    <lineage>
        <taxon>Bacteria</taxon>
        <taxon>Pseudomonadati</taxon>
        <taxon>Pseudomonadota</taxon>
        <taxon>Alphaproteobacteria</taxon>
        <taxon>Rhodobacterales</taxon>
        <taxon>Paracoccaceae</taxon>
        <taxon>Pseudooceanicola</taxon>
    </lineage>
</organism>
<evidence type="ECO:0000256" key="1">
    <source>
        <dbReference type="SAM" id="MobiDB-lite"/>
    </source>
</evidence>
<keyword evidence="2" id="KW-0472">Membrane</keyword>
<dbReference type="PANTHER" id="PTHR40940">
    <property type="entry name" value="PROTEIN BATD-RELATED"/>
    <property type="match status" value="1"/>
</dbReference>
<dbReference type="EMBL" id="CP060436">
    <property type="protein sequence ID" value="QPM88990.1"/>
    <property type="molecule type" value="Genomic_DNA"/>
</dbReference>
<protein>
    <recommendedName>
        <fullName evidence="6">Oxygen tolerance</fullName>
    </recommendedName>
</protein>
<keyword evidence="2" id="KW-0812">Transmembrane</keyword>
<evidence type="ECO:0000256" key="2">
    <source>
        <dbReference type="SAM" id="Phobius"/>
    </source>
</evidence>
<feature type="transmembrane region" description="Helical" evidence="2">
    <location>
        <begin position="301"/>
        <end position="320"/>
    </location>
</feature>
<keyword evidence="2" id="KW-1133">Transmembrane helix</keyword>
<dbReference type="PANTHER" id="PTHR40940:SF1">
    <property type="entry name" value="PROTEIN BATD"/>
    <property type="match status" value="1"/>
</dbReference>
<dbReference type="AlphaFoldDB" id="A0A418SIB4"/>
<dbReference type="OrthoDB" id="7699970at2"/>
<name>A0A418SIB4_9RHOB</name>
<proteinExistence type="predicted"/>
<feature type="signal peptide" evidence="3">
    <location>
        <begin position="1"/>
        <end position="28"/>
    </location>
</feature>
<dbReference type="Proteomes" id="UP000283786">
    <property type="component" value="Chromosome"/>
</dbReference>
<accession>A0A418SIB4</accession>
<evidence type="ECO:0008006" key="6">
    <source>
        <dbReference type="Google" id="ProtNLM"/>
    </source>
</evidence>
<feature type="compositionally biased region" description="Pro residues" evidence="1">
    <location>
        <begin position="436"/>
        <end position="446"/>
    </location>
</feature>
<feature type="region of interest" description="Disordered" evidence="1">
    <location>
        <begin position="421"/>
        <end position="446"/>
    </location>
</feature>
<keyword evidence="3" id="KW-0732">Signal</keyword>
<keyword evidence="5" id="KW-1185">Reference proteome</keyword>
<evidence type="ECO:0000313" key="4">
    <source>
        <dbReference type="EMBL" id="QPM88990.1"/>
    </source>
</evidence>
<evidence type="ECO:0000256" key="3">
    <source>
        <dbReference type="SAM" id="SignalP"/>
    </source>
</evidence>